<reference evidence="1" key="1">
    <citation type="journal article" date="2015" name="Nature">
        <title>Complex archaea that bridge the gap between prokaryotes and eukaryotes.</title>
        <authorList>
            <person name="Spang A."/>
            <person name="Saw J.H."/>
            <person name="Jorgensen S.L."/>
            <person name="Zaremba-Niedzwiedzka K."/>
            <person name="Martijn J."/>
            <person name="Lind A.E."/>
            <person name="van Eijk R."/>
            <person name="Schleper C."/>
            <person name="Guy L."/>
            <person name="Ettema T.J."/>
        </authorList>
    </citation>
    <scope>NUCLEOTIDE SEQUENCE</scope>
</reference>
<accession>A0A0F9BTE7</accession>
<organism evidence="1">
    <name type="scientific">marine sediment metagenome</name>
    <dbReference type="NCBI Taxonomy" id="412755"/>
    <lineage>
        <taxon>unclassified sequences</taxon>
        <taxon>metagenomes</taxon>
        <taxon>ecological metagenomes</taxon>
    </lineage>
</organism>
<proteinExistence type="predicted"/>
<protein>
    <submittedName>
        <fullName evidence="1">Uncharacterized protein</fullName>
    </submittedName>
</protein>
<dbReference type="EMBL" id="LAZR01036299">
    <property type="protein sequence ID" value="KKL25214.1"/>
    <property type="molecule type" value="Genomic_DNA"/>
</dbReference>
<name>A0A0F9BTE7_9ZZZZ</name>
<evidence type="ECO:0000313" key="1">
    <source>
        <dbReference type="EMBL" id="KKL25214.1"/>
    </source>
</evidence>
<sequence>MKSRKDKIKEYRLHQPLEELKRKARKARERANLWTVEELDYAQAQAREIRKIIHWY</sequence>
<dbReference type="AlphaFoldDB" id="A0A0F9BTE7"/>
<comment type="caution">
    <text evidence="1">The sequence shown here is derived from an EMBL/GenBank/DDBJ whole genome shotgun (WGS) entry which is preliminary data.</text>
</comment>
<gene>
    <name evidence="1" type="ORF">LCGC14_2407550</name>
</gene>